<feature type="transmembrane region" description="Helical" evidence="5">
    <location>
        <begin position="109"/>
        <end position="129"/>
    </location>
</feature>
<dbReference type="EMBL" id="DSIY01000060">
    <property type="protein sequence ID" value="HEG90360.1"/>
    <property type="molecule type" value="Genomic_DNA"/>
</dbReference>
<dbReference type="GO" id="GO:0006508">
    <property type="term" value="P:proteolysis"/>
    <property type="evidence" value="ECO:0007669"/>
    <property type="project" value="UniProtKB-KW"/>
</dbReference>
<evidence type="ECO:0000313" key="7">
    <source>
        <dbReference type="EMBL" id="HEG90360.1"/>
    </source>
</evidence>
<comment type="caution">
    <text evidence="7">The sequence shown here is derived from an EMBL/GenBank/DDBJ whole genome shotgun (WGS) entry which is preliminary data.</text>
</comment>
<sequence>MIPIGDDNSGRQSFPFVNIVLILINIVAFVYQLSLLATSPQALERFVAAYGAVPAELTTGTDLPPQIGIPVYLTIFTSMFLHGGFLHILGNMWYLWIFGDNVEDTMGHFRYLIFYLLGGMAAAVAQTVTAPSSEIPMIGASGAISAVMGAYLILFPGGQVRTLAFLGWIPLIFYLPALILIGLWFVLQFFAGIASLGVETAPTGGVAYWAHIGGFVAGMLLVWFFRNPERVERQRAARRAHRAFQRAASRW</sequence>
<dbReference type="InterPro" id="IPR022764">
    <property type="entry name" value="Peptidase_S54_rhomboid_dom"/>
</dbReference>
<dbReference type="FunFam" id="1.20.1540.10:FF:000027">
    <property type="entry name" value="Rhomboid family intramembrane serine protease"/>
    <property type="match status" value="1"/>
</dbReference>
<keyword evidence="7" id="KW-0378">Hydrolase</keyword>
<feature type="transmembrane region" description="Helical" evidence="5">
    <location>
        <begin position="12"/>
        <end position="31"/>
    </location>
</feature>
<dbReference type="SUPFAM" id="SSF144091">
    <property type="entry name" value="Rhomboid-like"/>
    <property type="match status" value="1"/>
</dbReference>
<name>A0A831T8K4_9BACT</name>
<keyword evidence="4 5" id="KW-0472">Membrane</keyword>
<protein>
    <submittedName>
        <fullName evidence="7">Rhomboid family intramembrane serine protease</fullName>
    </submittedName>
</protein>
<evidence type="ECO:0000259" key="6">
    <source>
        <dbReference type="Pfam" id="PF01694"/>
    </source>
</evidence>
<dbReference type="InterPro" id="IPR050925">
    <property type="entry name" value="Rhomboid_protease_S54"/>
</dbReference>
<dbReference type="PANTHER" id="PTHR43731:SF26">
    <property type="entry name" value="RHOMBOID-LIKE PROTEIN 10, CHLOROPLASTIC"/>
    <property type="match status" value="1"/>
</dbReference>
<evidence type="ECO:0000256" key="2">
    <source>
        <dbReference type="ARBA" id="ARBA00022692"/>
    </source>
</evidence>
<dbReference type="AlphaFoldDB" id="A0A831T8K4"/>
<evidence type="ECO:0000256" key="4">
    <source>
        <dbReference type="ARBA" id="ARBA00023136"/>
    </source>
</evidence>
<feature type="transmembrane region" description="Helical" evidence="5">
    <location>
        <begin position="162"/>
        <end position="186"/>
    </location>
</feature>
<dbReference type="InterPro" id="IPR035952">
    <property type="entry name" value="Rhomboid-like_sf"/>
</dbReference>
<keyword evidence="3 5" id="KW-1133">Transmembrane helix</keyword>
<organism evidence="7">
    <name type="scientific">Thermorudis peleae</name>
    <dbReference type="NCBI Taxonomy" id="1382356"/>
    <lineage>
        <taxon>Bacteria</taxon>
        <taxon>Pseudomonadati</taxon>
        <taxon>Thermomicrobiota</taxon>
        <taxon>Thermomicrobia</taxon>
        <taxon>Thermomicrobia incertae sedis</taxon>
        <taxon>Thermorudis</taxon>
    </lineage>
</organism>
<dbReference type="GO" id="GO:0016020">
    <property type="term" value="C:membrane"/>
    <property type="evidence" value="ECO:0007669"/>
    <property type="project" value="UniProtKB-SubCell"/>
</dbReference>
<evidence type="ECO:0000256" key="1">
    <source>
        <dbReference type="ARBA" id="ARBA00004141"/>
    </source>
</evidence>
<keyword evidence="7" id="KW-0645">Protease</keyword>
<gene>
    <name evidence="7" type="ORF">ENP34_02810</name>
</gene>
<feature type="transmembrane region" description="Helical" evidence="5">
    <location>
        <begin position="206"/>
        <end position="225"/>
    </location>
</feature>
<proteinExistence type="predicted"/>
<accession>A0A831T8K4</accession>
<evidence type="ECO:0000256" key="3">
    <source>
        <dbReference type="ARBA" id="ARBA00022989"/>
    </source>
</evidence>
<keyword evidence="2 5" id="KW-0812">Transmembrane</keyword>
<dbReference type="Pfam" id="PF01694">
    <property type="entry name" value="Rhomboid"/>
    <property type="match status" value="1"/>
</dbReference>
<dbReference type="PANTHER" id="PTHR43731">
    <property type="entry name" value="RHOMBOID PROTEASE"/>
    <property type="match status" value="1"/>
</dbReference>
<dbReference type="GO" id="GO:0004252">
    <property type="term" value="F:serine-type endopeptidase activity"/>
    <property type="evidence" value="ECO:0007669"/>
    <property type="project" value="InterPro"/>
</dbReference>
<feature type="transmembrane region" description="Helical" evidence="5">
    <location>
        <begin position="71"/>
        <end position="97"/>
    </location>
</feature>
<feature type="transmembrane region" description="Helical" evidence="5">
    <location>
        <begin position="135"/>
        <end position="155"/>
    </location>
</feature>
<reference evidence="7" key="1">
    <citation type="journal article" date="2020" name="mSystems">
        <title>Genome- and Community-Level Interaction Insights into Carbon Utilization and Element Cycling Functions of Hydrothermarchaeota in Hydrothermal Sediment.</title>
        <authorList>
            <person name="Zhou Z."/>
            <person name="Liu Y."/>
            <person name="Xu W."/>
            <person name="Pan J."/>
            <person name="Luo Z.H."/>
            <person name="Li M."/>
        </authorList>
    </citation>
    <scope>NUCLEOTIDE SEQUENCE [LARGE SCALE GENOMIC DNA]</scope>
    <source>
        <strain evidence="7">SpSt-210</strain>
    </source>
</reference>
<dbReference type="Gene3D" id="1.20.1540.10">
    <property type="entry name" value="Rhomboid-like"/>
    <property type="match status" value="1"/>
</dbReference>
<comment type="subcellular location">
    <subcellularLocation>
        <location evidence="1">Membrane</location>
        <topology evidence="1">Multi-pass membrane protein</topology>
    </subcellularLocation>
</comment>
<evidence type="ECO:0000256" key="5">
    <source>
        <dbReference type="SAM" id="Phobius"/>
    </source>
</evidence>
<feature type="domain" description="Peptidase S54 rhomboid" evidence="6">
    <location>
        <begin position="73"/>
        <end position="226"/>
    </location>
</feature>